<keyword evidence="3" id="KW-1185">Reference proteome</keyword>
<feature type="transmembrane region" description="Helical" evidence="1">
    <location>
        <begin position="64"/>
        <end position="89"/>
    </location>
</feature>
<evidence type="ECO:0000256" key="1">
    <source>
        <dbReference type="SAM" id="Phobius"/>
    </source>
</evidence>
<feature type="transmembrane region" description="Helical" evidence="1">
    <location>
        <begin position="35"/>
        <end position="58"/>
    </location>
</feature>
<comment type="caution">
    <text evidence="2">The sequence shown here is derived from an EMBL/GenBank/DDBJ whole genome shotgun (WGS) entry which is preliminary data.</text>
</comment>
<dbReference type="Proteomes" id="UP000244060">
    <property type="component" value="Unassembled WGS sequence"/>
</dbReference>
<name>A0A2T5JYZ2_9RHOB</name>
<organism evidence="2 3">
    <name type="scientific">Cereibacter azotoformans</name>
    <dbReference type="NCBI Taxonomy" id="43057"/>
    <lineage>
        <taxon>Bacteria</taxon>
        <taxon>Pseudomonadati</taxon>
        <taxon>Pseudomonadota</taxon>
        <taxon>Alphaproteobacteria</taxon>
        <taxon>Rhodobacterales</taxon>
        <taxon>Paracoccaceae</taxon>
        <taxon>Cereibacter</taxon>
    </lineage>
</organism>
<dbReference type="OrthoDB" id="7775871at2"/>
<sequence>MSPIIVLAPLAPLVLMLALCALTFILLVGWPLVAALAQGTASVISAIILATLALPAAASTGSGLLTALAPSLLDLAGVVLTALIGLATVRFQRWTGIQIEARHREALHSAIMTAARLAVARKLTPDAATEFASSYVRNSVPDALKQLAPSADTLDALVLSRLAQAAEL</sequence>
<reference evidence="2 3" key="1">
    <citation type="submission" date="2018-04" db="EMBL/GenBank/DDBJ databases">
        <title>Genomic Encyclopedia of Type Strains, Phase III (KMG-III): the genomes of soil and plant-associated and newly described type strains.</title>
        <authorList>
            <person name="Whitman W."/>
        </authorList>
    </citation>
    <scope>NUCLEOTIDE SEQUENCE [LARGE SCALE GENOMIC DNA]</scope>
    <source>
        <strain evidence="2 3">KA25</strain>
    </source>
</reference>
<keyword evidence="1" id="KW-1133">Transmembrane helix</keyword>
<keyword evidence="1" id="KW-0812">Transmembrane</keyword>
<accession>A0A2T5JYZ2</accession>
<evidence type="ECO:0000313" key="2">
    <source>
        <dbReference type="EMBL" id="PTR15404.1"/>
    </source>
</evidence>
<keyword evidence="1" id="KW-0472">Membrane</keyword>
<dbReference type="EMBL" id="QAOT01000014">
    <property type="protein sequence ID" value="PTR15404.1"/>
    <property type="molecule type" value="Genomic_DNA"/>
</dbReference>
<gene>
    <name evidence="2" type="ORF">C8J28_114125</name>
</gene>
<feature type="transmembrane region" description="Helical" evidence="1">
    <location>
        <begin position="6"/>
        <end position="28"/>
    </location>
</feature>
<evidence type="ECO:0000313" key="3">
    <source>
        <dbReference type="Proteomes" id="UP000244060"/>
    </source>
</evidence>
<proteinExistence type="predicted"/>
<protein>
    <submittedName>
        <fullName evidence="2">Uncharacterized protein</fullName>
    </submittedName>
</protein>
<dbReference type="RefSeq" id="WP_108221519.1">
    <property type="nucleotide sequence ID" value="NZ_CP090021.1"/>
</dbReference>
<dbReference type="AlphaFoldDB" id="A0A2T5JYZ2"/>